<evidence type="ECO:0000256" key="17">
    <source>
        <dbReference type="ARBA" id="ARBA00023198"/>
    </source>
</evidence>
<evidence type="ECO:0000256" key="15">
    <source>
        <dbReference type="ARBA" id="ARBA00022859"/>
    </source>
</evidence>
<dbReference type="SUPFAM" id="SSF48208">
    <property type="entry name" value="Six-hairpin glycosidases"/>
    <property type="match status" value="1"/>
</dbReference>
<evidence type="ECO:0000256" key="12">
    <source>
        <dbReference type="ARBA" id="ARBA00022801"/>
    </source>
</evidence>
<dbReference type="Pfam" id="PF03632">
    <property type="entry name" value="Glyco_hydro_65m"/>
    <property type="match status" value="1"/>
</dbReference>
<dbReference type="InterPro" id="IPR027417">
    <property type="entry name" value="P-loop_NTPase"/>
</dbReference>
<feature type="domain" description="Pyrin" evidence="29">
    <location>
        <begin position="1"/>
        <end position="93"/>
    </location>
</feature>
<keyword evidence="11" id="KW-0547">Nucleotide-binding</keyword>
<feature type="domain" description="NACHT" evidence="30">
    <location>
        <begin position="173"/>
        <end position="377"/>
    </location>
</feature>
<dbReference type="InterPro" id="IPR004020">
    <property type="entry name" value="DAPIN"/>
</dbReference>
<dbReference type="FunFam" id="1.10.533.10:FF:000069">
    <property type="entry name" value="NACHT, LRR and PYD domains-containing protein 6"/>
    <property type="match status" value="1"/>
</dbReference>
<evidence type="ECO:0000256" key="24">
    <source>
        <dbReference type="ARBA" id="ARBA00071505"/>
    </source>
</evidence>
<dbReference type="InterPro" id="IPR041075">
    <property type="entry name" value="NOD1/2_WH"/>
</dbReference>
<evidence type="ECO:0000256" key="2">
    <source>
        <dbReference type="ARBA" id="ARBA00004126"/>
    </source>
</evidence>
<dbReference type="InterPro" id="IPR005195">
    <property type="entry name" value="Glyco_hydro_65_M"/>
</dbReference>
<dbReference type="FunFam" id="3.40.50.300:FF:001349">
    <property type="entry name" value="NLR family pyrin domain containing 6"/>
    <property type="match status" value="1"/>
</dbReference>
<accession>A0A6B0RK36</accession>
<evidence type="ECO:0000256" key="9">
    <source>
        <dbReference type="ARBA" id="ARBA00022614"/>
    </source>
</evidence>
<dbReference type="Proteomes" id="UP000322234">
    <property type="component" value="Unassembled WGS sequence"/>
</dbReference>
<feature type="region of interest" description="Disordered" evidence="28">
    <location>
        <begin position="1450"/>
        <end position="1478"/>
    </location>
</feature>
<dbReference type="GO" id="GO:0061702">
    <property type="term" value="C:canonical inflammasome complex"/>
    <property type="evidence" value="ECO:0007669"/>
    <property type="project" value="UniProtKB-SubCell"/>
</dbReference>
<evidence type="ECO:0000256" key="20">
    <source>
        <dbReference type="ARBA" id="ARBA00023295"/>
    </source>
</evidence>
<dbReference type="FunFam" id="1.50.10.10:FF:000023">
    <property type="entry name" value="Protein-glucosylgalactosylhydroxylysine glucosidase"/>
    <property type="match status" value="1"/>
</dbReference>
<dbReference type="GO" id="GO:0006954">
    <property type="term" value="P:inflammatory response"/>
    <property type="evidence" value="ECO:0007669"/>
    <property type="project" value="UniProtKB-KW"/>
</dbReference>
<dbReference type="SUPFAM" id="SSF47986">
    <property type="entry name" value="DEATH domain"/>
    <property type="match status" value="1"/>
</dbReference>
<evidence type="ECO:0000256" key="14">
    <source>
        <dbReference type="ARBA" id="ARBA00022843"/>
    </source>
</evidence>
<keyword evidence="8" id="KW-0399">Innate immunity</keyword>
<dbReference type="SMART" id="SM00368">
    <property type="entry name" value="LRR_RI"/>
    <property type="match status" value="2"/>
</dbReference>
<dbReference type="InterPro" id="IPR041267">
    <property type="entry name" value="NLRP_HD2"/>
</dbReference>
<evidence type="ECO:0000313" key="32">
    <source>
        <dbReference type="Proteomes" id="UP000322234"/>
    </source>
</evidence>
<evidence type="ECO:0000256" key="3">
    <source>
        <dbReference type="ARBA" id="ARBA00004236"/>
    </source>
</evidence>
<keyword evidence="20" id="KW-0326">Glycosidase</keyword>
<comment type="function">
    <text evidence="22">Catalyzes the hydrolysis of glucose from the disaccharide unit linked to hydroxylysine residues of collagen and collagen-like proteins.</text>
</comment>
<dbReference type="GO" id="GO:0047402">
    <property type="term" value="F:protein-glucosylgalactosylhydroxylysine glucosidase activity"/>
    <property type="evidence" value="ECO:0007669"/>
    <property type="project" value="UniProtKB-EC"/>
</dbReference>
<evidence type="ECO:0000256" key="4">
    <source>
        <dbReference type="ARBA" id="ARBA00006768"/>
    </source>
</evidence>
<dbReference type="GO" id="GO:0045087">
    <property type="term" value="P:innate immune response"/>
    <property type="evidence" value="ECO:0007669"/>
    <property type="project" value="UniProtKB-KW"/>
</dbReference>
<evidence type="ECO:0000256" key="28">
    <source>
        <dbReference type="SAM" id="MobiDB-lite"/>
    </source>
</evidence>
<dbReference type="GO" id="GO:0007165">
    <property type="term" value="P:signal transduction"/>
    <property type="evidence" value="ECO:0007669"/>
    <property type="project" value="UniProtKB-ARBA"/>
</dbReference>
<organism evidence="31 32">
    <name type="scientific">Bos mutus</name>
    <name type="common">wild yak</name>
    <dbReference type="NCBI Taxonomy" id="72004"/>
    <lineage>
        <taxon>Eukaryota</taxon>
        <taxon>Metazoa</taxon>
        <taxon>Chordata</taxon>
        <taxon>Craniata</taxon>
        <taxon>Vertebrata</taxon>
        <taxon>Euteleostomi</taxon>
        <taxon>Mammalia</taxon>
        <taxon>Eutheria</taxon>
        <taxon>Laurasiatheria</taxon>
        <taxon>Artiodactyla</taxon>
        <taxon>Ruminantia</taxon>
        <taxon>Pecora</taxon>
        <taxon>Bovidae</taxon>
        <taxon>Bovinae</taxon>
        <taxon>Bos</taxon>
    </lineage>
</organism>
<dbReference type="SUPFAM" id="SSF52540">
    <property type="entry name" value="P-loop containing nucleoside triphosphate hydrolases"/>
    <property type="match status" value="1"/>
</dbReference>
<dbReference type="EMBL" id="VBQZ03000064">
    <property type="protein sequence ID" value="MXQ90428.1"/>
    <property type="molecule type" value="Genomic_DNA"/>
</dbReference>
<feature type="region of interest" description="Disordered" evidence="28">
    <location>
        <begin position="650"/>
        <end position="677"/>
    </location>
</feature>
<evidence type="ECO:0000256" key="22">
    <source>
        <dbReference type="ARBA" id="ARBA00053339"/>
    </source>
</evidence>
<dbReference type="GO" id="GO:0038023">
    <property type="term" value="F:signaling receptor activity"/>
    <property type="evidence" value="ECO:0007669"/>
    <property type="project" value="UniProtKB-ARBA"/>
</dbReference>
<dbReference type="PANTHER" id="PTHR11051">
    <property type="entry name" value="GLYCOSYL HYDROLASE-RELATED"/>
    <property type="match status" value="1"/>
</dbReference>
<evidence type="ECO:0000256" key="25">
    <source>
        <dbReference type="ARBA" id="ARBA00072714"/>
    </source>
</evidence>
<evidence type="ECO:0000313" key="31">
    <source>
        <dbReference type="EMBL" id="MXQ90428.1"/>
    </source>
</evidence>
<evidence type="ECO:0000256" key="5">
    <source>
        <dbReference type="ARBA" id="ARBA00008665"/>
    </source>
</evidence>
<evidence type="ECO:0000256" key="7">
    <source>
        <dbReference type="ARBA" id="ARBA00022490"/>
    </source>
</evidence>
<keyword evidence="13" id="KW-0067">ATP-binding</keyword>
<evidence type="ECO:0000256" key="6">
    <source>
        <dbReference type="ARBA" id="ARBA00022475"/>
    </source>
</evidence>
<keyword evidence="10" id="KW-0677">Repeat</keyword>
<dbReference type="PROSITE" id="PS50824">
    <property type="entry name" value="DAPIN"/>
    <property type="match status" value="1"/>
</dbReference>
<evidence type="ECO:0000256" key="16">
    <source>
        <dbReference type="ARBA" id="ARBA00023136"/>
    </source>
</evidence>
<evidence type="ECO:0000256" key="27">
    <source>
        <dbReference type="ARBA" id="ARBA00080870"/>
    </source>
</evidence>
<dbReference type="InterPro" id="IPR011029">
    <property type="entry name" value="DEATH-like_dom_sf"/>
</dbReference>
<evidence type="ECO:0000256" key="26">
    <source>
        <dbReference type="ARBA" id="ARBA00079982"/>
    </source>
</evidence>
<evidence type="ECO:0000256" key="13">
    <source>
        <dbReference type="ARBA" id="ARBA00022840"/>
    </source>
</evidence>
<dbReference type="PROSITE" id="PS50837">
    <property type="entry name" value="NACHT"/>
    <property type="match status" value="1"/>
</dbReference>
<evidence type="ECO:0000256" key="23">
    <source>
        <dbReference type="ARBA" id="ARBA00066430"/>
    </source>
</evidence>
<dbReference type="Gene3D" id="1.10.533.10">
    <property type="entry name" value="Death Domain, Fas"/>
    <property type="match status" value="1"/>
</dbReference>
<evidence type="ECO:0000259" key="30">
    <source>
        <dbReference type="PROSITE" id="PS50837"/>
    </source>
</evidence>
<dbReference type="CDD" id="cd08321">
    <property type="entry name" value="Pyrin_ASC-like"/>
    <property type="match status" value="1"/>
</dbReference>
<evidence type="ECO:0000259" key="29">
    <source>
        <dbReference type="PROSITE" id="PS50824"/>
    </source>
</evidence>
<dbReference type="GO" id="GO:0005975">
    <property type="term" value="P:carbohydrate metabolic process"/>
    <property type="evidence" value="ECO:0007669"/>
    <property type="project" value="InterPro"/>
</dbReference>
<dbReference type="GO" id="GO:0005524">
    <property type="term" value="F:ATP binding"/>
    <property type="evidence" value="ECO:0007669"/>
    <property type="project" value="UniProtKB-KW"/>
</dbReference>
<dbReference type="Pfam" id="PF17779">
    <property type="entry name" value="WHD_NOD2"/>
    <property type="match status" value="1"/>
</dbReference>
<name>A0A6B0RK36_9CETA</name>
<dbReference type="Pfam" id="PF17776">
    <property type="entry name" value="NLRC4_HD2"/>
    <property type="match status" value="1"/>
</dbReference>
<keyword evidence="32" id="KW-1185">Reference proteome</keyword>
<comment type="similarity">
    <text evidence="5">Belongs to the NLRP family.</text>
</comment>
<dbReference type="GO" id="GO:0005886">
    <property type="term" value="C:plasma membrane"/>
    <property type="evidence" value="ECO:0007669"/>
    <property type="project" value="UniProtKB-SubCell"/>
</dbReference>
<dbReference type="InterPro" id="IPR032675">
    <property type="entry name" value="LRR_dom_sf"/>
</dbReference>
<comment type="subcellular location">
    <subcellularLocation>
        <location evidence="3">Cell membrane</location>
    </subcellularLocation>
    <subcellularLocation>
        <location evidence="1">Inflammasome</location>
    </subcellularLocation>
    <subcellularLocation>
        <location evidence="2">Nucleus membrane</location>
    </subcellularLocation>
</comment>
<protein>
    <recommendedName>
        <fullName evidence="25">NACHT, LRR and PYD domains-containing protein 6</fullName>
        <ecNumber evidence="23">3.2.1.107</ecNumber>
    </recommendedName>
    <alternativeName>
        <fullName evidence="26">Acid trehalase-like protein 1</fullName>
    </alternativeName>
    <alternativeName>
        <fullName evidence="27">Angiotensin II/vasopressin receptor</fullName>
    </alternativeName>
    <alternativeName>
        <fullName evidence="24">Protein-glucosylgalactosylhydroxylysine glucosidase</fullName>
    </alternativeName>
</protein>
<dbReference type="Pfam" id="PF02758">
    <property type="entry name" value="PYRIN"/>
    <property type="match status" value="1"/>
</dbReference>
<sequence length="1521" mass="168642">MEPRAAAARELLLGALEDLSQEQLKRFRHKLRDERVDGRSIPWGRLERADTLDLVEQLVHFYGPERALDVAKKTLKRADVRDVAARLKERRLQSLGPSSPALLSVSEYKKKYREHVLRQHAKVKERDARSVKINKRFTKLLIAEEPEAERARRSDTHTFNRLFGRDEEGERRLTVALQGPAGIGKTMAARKILYDWAAGKLYHSQVDFAFFLSCRELLERPGTCSLADLILDQCPDREAPVQQMLAQSERLLFILDGVDETLAPEPAEAAPCRDPHEAASGARVLGSLLSKELLPAARLLVTRRGATPGRLQARLCSPQCAEVCGFSDKDRKKYFYKFFQDEWKAEHAYRSVKENEMLFSLCFVPGVCWIVCTVLRQQLQRGQDLWRTSKTTTAVYLLFVASVLRSAPAADAAQLQRELRKLCRLACDGVLGGRARFSEEDLERLQLCGSKVQTQFLSKKEMPGVLETEVTYQFIDQSFQEFLAALSYLLEDEGAPRAPAGSIEALLQGDPELRGHLNLTTRFLFGLLNTERMCEIKRHFGCTVSERVKQRVLRWGTEEILAPQDTEESEEEEGEQLNYPLELLYCLHETQEDAFVHQALRGLPELVLERVHFSRMDLAVLSYCVRCCPAGQALRLVSCRLATAQEKKKKSLMKRLQGSLGGSSSRATTRKSPGSPLRPLCEAMTDRQCGLNSLTLSRCKLPDSVCRDLSEALREAPALAELGLFHNGLSEAGLRVLSEGLASPQCRVQTLRPLRGVTLSMEDAGKDATRFTAHSLPSDPRLLATVTNAYLGTRVYHETLHVSGVYNGALGDTHRAILPSPLNVQLEAPAGTGEQLTKTYVLDTNTGSFLHTLEGPSFRASQRIYAHRTLPHVLAFSVSITRLAKGSWPVTVRLQSAFSPESPDLDLHLGPDFQGARYLCGRTLTPEQPGGAQQEVHMLWTPVPPALTLGEGQEDATWEFLTVVGGSQAEAQACLAEALQLQARHALYTAHAQAWAQLWADCGLDVEGPLALRQALRGALYYLLSALPQPGASGYVCHGLSPGGLSNGSRGECYWGHVFWDQDLWVLPGLLLLHPEAAKALLQYRIRTLSGALDNARSLGYQGAKFAWESAGSGLEVCPEAIYGTQEIHVNGAVVLAFQLYYHTTQDLELFREAGGWDVVRAVAEFWCSRVEWNPEEEKYHLKGVMPPDEYHPGVNNSVYTNVLVQNSLRFAAALAQDLGHPVPNQWLVVADKIKVPFDPKLNFHPEFDGYQPGEEVKQADVVLLGYPVPFPLSPHVRRQNLEIYEAVTSPHGPAMTWSMFAVGWMELKDPGRAWALLERSFANITEPFKVSLAPVWPSMPTVPSPALTTSPLQVWTENADGSGAVNFLTGMGGFLQAVLFGVTGFRITRAGLTFNPMCPVGISAVCVSGISYQGSRLDFSLSVGFVTVEVTAQAGPWAPSLEAELWPSRTRLPLPPGRPPPRPHPRRPHCVPRPTMPLSLQDGESVFPAQRVGYKGQACRPHALPHELPGRLSEDVEQLP</sequence>
<dbReference type="Gene3D" id="1.50.10.10">
    <property type="match status" value="1"/>
</dbReference>
<keyword evidence="18" id="KW-1271">Inflammasome</keyword>
<keyword evidence="17" id="KW-0395">Inflammatory response</keyword>
<comment type="caution">
    <text evidence="31">The sequence shown here is derived from an EMBL/GenBank/DDBJ whole genome shotgun (WGS) entry which is preliminary data.</text>
</comment>
<evidence type="ECO:0000256" key="19">
    <source>
        <dbReference type="ARBA" id="ARBA00023242"/>
    </source>
</evidence>
<keyword evidence="9" id="KW-0433">Leucine-rich repeat</keyword>
<dbReference type="Gene3D" id="3.80.10.10">
    <property type="entry name" value="Ribonuclease Inhibitor"/>
    <property type="match status" value="1"/>
</dbReference>
<keyword evidence="12" id="KW-0378">Hydrolase</keyword>
<proteinExistence type="inferred from homology"/>
<gene>
    <name evidence="31" type="ORF">E5288_WYG016351</name>
</gene>
<evidence type="ECO:0000256" key="11">
    <source>
        <dbReference type="ARBA" id="ARBA00022741"/>
    </source>
</evidence>
<dbReference type="PANTHER" id="PTHR11051:SF8">
    <property type="entry name" value="PROTEIN-GLUCOSYLGALACTOSYLHYDROXYLYSINE GLUCOSIDASE"/>
    <property type="match status" value="1"/>
</dbReference>
<dbReference type="InterPro" id="IPR007111">
    <property type="entry name" value="NACHT_NTPase"/>
</dbReference>
<keyword evidence="19" id="KW-0539">Nucleus</keyword>
<dbReference type="EC" id="3.2.1.107" evidence="23"/>
<dbReference type="SUPFAM" id="SSF52047">
    <property type="entry name" value="RNI-like"/>
    <property type="match status" value="1"/>
</dbReference>
<dbReference type="GO" id="GO:0031965">
    <property type="term" value="C:nuclear membrane"/>
    <property type="evidence" value="ECO:0007669"/>
    <property type="project" value="UniProtKB-SubCell"/>
</dbReference>
<comment type="similarity">
    <text evidence="4">Belongs to the glycosyl hydrolase 65 family.</text>
</comment>
<dbReference type="Gene3D" id="3.40.50.300">
    <property type="entry name" value="P-loop containing nucleotide triphosphate hydrolases"/>
    <property type="match status" value="1"/>
</dbReference>
<dbReference type="SMART" id="SM01289">
    <property type="entry name" value="PYRIN"/>
    <property type="match status" value="1"/>
</dbReference>
<comment type="catalytic activity">
    <reaction evidence="21">
        <text>(5R)-5-O-[alpha-D-glucosyl-(1-&gt;2)-beta-D-galactosyl]-5-hydroxy-L-lysyl-[collagen] + H2O = (5R)-5-O-(beta-D-galactosyl)-5-hydroxy-L-lysyl-[collagen] + D-glucose</text>
        <dbReference type="Rhea" id="RHEA:11068"/>
        <dbReference type="Rhea" id="RHEA-COMP:12753"/>
        <dbReference type="Rhea" id="RHEA-COMP:12754"/>
        <dbReference type="ChEBI" id="CHEBI:4167"/>
        <dbReference type="ChEBI" id="CHEBI:15377"/>
        <dbReference type="ChEBI" id="CHEBI:133443"/>
        <dbReference type="ChEBI" id="CHEBI:133452"/>
        <dbReference type="EC" id="3.2.1.107"/>
    </reaction>
</comment>
<dbReference type="InterPro" id="IPR008928">
    <property type="entry name" value="6-hairpin_glycosidase_sf"/>
</dbReference>
<keyword evidence="7" id="KW-0963">Cytoplasm</keyword>
<feature type="compositionally biased region" description="Basic residues" evidence="28">
    <location>
        <begin position="1462"/>
        <end position="1471"/>
    </location>
</feature>
<keyword evidence="16" id="KW-0472">Membrane</keyword>
<keyword evidence="15" id="KW-0391">Immunity</keyword>
<evidence type="ECO:0000256" key="18">
    <source>
        <dbReference type="ARBA" id="ARBA00023233"/>
    </source>
</evidence>
<reference evidence="31" key="1">
    <citation type="submission" date="2019-10" db="EMBL/GenBank/DDBJ databases">
        <title>The sequence and de novo assembly of the wild yak genome.</title>
        <authorList>
            <person name="Liu Y."/>
        </authorList>
    </citation>
    <scope>NUCLEOTIDE SEQUENCE [LARGE SCALE GENOMIC DNA]</scope>
    <source>
        <strain evidence="31">WY2019</strain>
    </source>
</reference>
<dbReference type="Pfam" id="PF05729">
    <property type="entry name" value="NACHT"/>
    <property type="match status" value="1"/>
</dbReference>
<evidence type="ECO:0000256" key="8">
    <source>
        <dbReference type="ARBA" id="ARBA00022588"/>
    </source>
</evidence>
<dbReference type="InterPro" id="IPR012341">
    <property type="entry name" value="6hp_glycosidase-like_sf"/>
</dbReference>
<evidence type="ECO:0000256" key="1">
    <source>
        <dbReference type="ARBA" id="ARBA00004110"/>
    </source>
</evidence>
<evidence type="ECO:0000256" key="21">
    <source>
        <dbReference type="ARBA" id="ARBA00051415"/>
    </source>
</evidence>
<evidence type="ECO:0000256" key="10">
    <source>
        <dbReference type="ARBA" id="ARBA00022737"/>
    </source>
</evidence>
<keyword evidence="14" id="KW-0832">Ubl conjugation</keyword>
<keyword evidence="6" id="KW-1003">Cell membrane</keyword>